<protein>
    <submittedName>
        <fullName evidence="1">4378_t:CDS:1</fullName>
    </submittedName>
</protein>
<gene>
    <name evidence="1" type="ORF">PBRASI_LOCUS11231</name>
</gene>
<feature type="non-terminal residue" evidence="1">
    <location>
        <position position="1"/>
    </location>
</feature>
<name>A0A9N9ECW6_9GLOM</name>
<dbReference type="EMBL" id="CAJVPI010004712">
    <property type="protein sequence ID" value="CAG8669585.1"/>
    <property type="molecule type" value="Genomic_DNA"/>
</dbReference>
<accession>A0A9N9ECW6</accession>
<comment type="caution">
    <text evidence="1">The sequence shown here is derived from an EMBL/GenBank/DDBJ whole genome shotgun (WGS) entry which is preliminary data.</text>
</comment>
<sequence length="263" mass="28869">DAMPINLQPQSHPQNIFPSVAISLSDNADVMFDAMGYRNTGNYTDDHASYQGNSSDYTHPGNIDTMNGQLNLPNYNQVEIHTNNSCPIPISFQTLCGPSVPYSDTTNGGPTDNYSQHFDRQVNLQAQSHAPMNTMDYESTGYQSNPSVSCIHPGNLDTMNGRLNPPSHNQVETHTNNSYQLPVSFPTFCGSSVHRYDMTNNGPTDNHFRSISYILTPIPTQAFNSSNVINEPTSPGYFLVTKVEETPSVISAADIGEMLAKLI</sequence>
<reference evidence="1" key="1">
    <citation type="submission" date="2021-06" db="EMBL/GenBank/DDBJ databases">
        <authorList>
            <person name="Kallberg Y."/>
            <person name="Tangrot J."/>
            <person name="Rosling A."/>
        </authorList>
    </citation>
    <scope>NUCLEOTIDE SEQUENCE</scope>
    <source>
        <strain evidence="1">BR232B</strain>
    </source>
</reference>
<evidence type="ECO:0000313" key="1">
    <source>
        <dbReference type="EMBL" id="CAG8669585.1"/>
    </source>
</evidence>
<proteinExistence type="predicted"/>
<dbReference type="Proteomes" id="UP000789739">
    <property type="component" value="Unassembled WGS sequence"/>
</dbReference>
<dbReference type="OrthoDB" id="10500121at2759"/>
<dbReference type="AlphaFoldDB" id="A0A9N9ECW6"/>
<organism evidence="1 2">
    <name type="scientific">Paraglomus brasilianum</name>
    <dbReference type="NCBI Taxonomy" id="144538"/>
    <lineage>
        <taxon>Eukaryota</taxon>
        <taxon>Fungi</taxon>
        <taxon>Fungi incertae sedis</taxon>
        <taxon>Mucoromycota</taxon>
        <taxon>Glomeromycotina</taxon>
        <taxon>Glomeromycetes</taxon>
        <taxon>Paraglomerales</taxon>
        <taxon>Paraglomeraceae</taxon>
        <taxon>Paraglomus</taxon>
    </lineage>
</organism>
<evidence type="ECO:0000313" key="2">
    <source>
        <dbReference type="Proteomes" id="UP000789739"/>
    </source>
</evidence>
<keyword evidence="2" id="KW-1185">Reference proteome</keyword>